<protein>
    <submittedName>
        <fullName evidence="2">ATPase AAA-type core domain-containing protein</fullName>
    </submittedName>
</protein>
<dbReference type="Proteomes" id="UP000887576">
    <property type="component" value="Unplaced"/>
</dbReference>
<sequence length="142" mass="15253">MIAKTAGRSSAEASARTGPVWLKVLGSCDHDLRQKHPAQLLKSIGIKPPRGILLLGSPGTGKTLIPRAVANETGAFIFLLNDKCCLRRFGPFDREVDIGIPDAIGLLDIFPSPKGSHAMALASITLFMVRSDTHTFSCPKLF</sequence>
<evidence type="ECO:0000313" key="1">
    <source>
        <dbReference type="Proteomes" id="UP000887576"/>
    </source>
</evidence>
<name>A0AC34QDM8_9BILA</name>
<proteinExistence type="predicted"/>
<dbReference type="WBParaSite" id="JU765_v2.g15358.t1">
    <property type="protein sequence ID" value="JU765_v2.g15358.t1"/>
    <property type="gene ID" value="JU765_v2.g15358"/>
</dbReference>
<reference evidence="2" key="1">
    <citation type="submission" date="2022-11" db="UniProtKB">
        <authorList>
            <consortium name="WormBaseParasite"/>
        </authorList>
    </citation>
    <scope>IDENTIFICATION</scope>
</reference>
<accession>A0AC34QDM8</accession>
<organism evidence="1 2">
    <name type="scientific">Panagrolaimus sp. JU765</name>
    <dbReference type="NCBI Taxonomy" id="591449"/>
    <lineage>
        <taxon>Eukaryota</taxon>
        <taxon>Metazoa</taxon>
        <taxon>Ecdysozoa</taxon>
        <taxon>Nematoda</taxon>
        <taxon>Chromadorea</taxon>
        <taxon>Rhabditida</taxon>
        <taxon>Tylenchina</taxon>
        <taxon>Panagrolaimomorpha</taxon>
        <taxon>Panagrolaimoidea</taxon>
        <taxon>Panagrolaimidae</taxon>
        <taxon>Panagrolaimus</taxon>
    </lineage>
</organism>
<evidence type="ECO:0000313" key="2">
    <source>
        <dbReference type="WBParaSite" id="JU765_v2.g15358.t1"/>
    </source>
</evidence>